<feature type="signal peptide" evidence="2">
    <location>
        <begin position="1"/>
        <end position="31"/>
    </location>
</feature>
<feature type="chain" id="PRO_5045852604" evidence="2">
    <location>
        <begin position="32"/>
        <end position="175"/>
    </location>
</feature>
<evidence type="ECO:0000256" key="2">
    <source>
        <dbReference type="SAM" id="SignalP"/>
    </source>
</evidence>
<feature type="compositionally biased region" description="Low complexity" evidence="1">
    <location>
        <begin position="41"/>
        <end position="59"/>
    </location>
</feature>
<keyword evidence="2" id="KW-0732">Signal</keyword>
<accession>A0ABW7QCR1</accession>
<sequence length="175" mass="17562">MSKRSSRFALGALACSILLSLAVFTSAPGLAAPKAKPKPTPTATASPTPTATPTSTPTATPSPTPSTPPPAPACESRVTRDTVDYCVTTFTAIAAGRLPVGTAVAVGGAFVLDVAGTQATLGRDECPPGMFCGATLTTLGADFSRVQPPAVDSVIDIYGTVTSDFGVLVSAYTLE</sequence>
<evidence type="ECO:0000313" key="4">
    <source>
        <dbReference type="Proteomes" id="UP001610861"/>
    </source>
</evidence>
<dbReference type="Proteomes" id="UP001610861">
    <property type="component" value="Unassembled WGS sequence"/>
</dbReference>
<evidence type="ECO:0000313" key="3">
    <source>
        <dbReference type="EMBL" id="MFH8252683.1"/>
    </source>
</evidence>
<protein>
    <submittedName>
        <fullName evidence="3">Uncharacterized protein</fullName>
    </submittedName>
</protein>
<organism evidence="3 4">
    <name type="scientific">Microbacterium alkaliflavum</name>
    <dbReference type="NCBI Taxonomy" id="3248839"/>
    <lineage>
        <taxon>Bacteria</taxon>
        <taxon>Bacillati</taxon>
        <taxon>Actinomycetota</taxon>
        <taxon>Actinomycetes</taxon>
        <taxon>Micrococcales</taxon>
        <taxon>Microbacteriaceae</taxon>
        <taxon>Microbacterium</taxon>
    </lineage>
</organism>
<feature type="region of interest" description="Disordered" evidence="1">
    <location>
        <begin position="30"/>
        <end position="76"/>
    </location>
</feature>
<name>A0ABW7QCR1_9MICO</name>
<comment type="caution">
    <text evidence="3">The sequence shown here is derived from an EMBL/GenBank/DDBJ whole genome shotgun (WGS) entry which is preliminary data.</text>
</comment>
<dbReference type="EMBL" id="JBIQWL010000011">
    <property type="protein sequence ID" value="MFH8252683.1"/>
    <property type="molecule type" value="Genomic_DNA"/>
</dbReference>
<gene>
    <name evidence="3" type="ORF">ACH3VR_20110</name>
</gene>
<reference evidence="3 4" key="1">
    <citation type="submission" date="2024-09" db="EMBL/GenBank/DDBJ databases">
        <authorList>
            <person name="Pan X."/>
        </authorList>
    </citation>
    <scope>NUCLEOTIDE SEQUENCE [LARGE SCALE GENOMIC DNA]</scope>
    <source>
        <strain evidence="3 4">B2969</strain>
    </source>
</reference>
<feature type="compositionally biased region" description="Pro residues" evidence="1">
    <location>
        <begin position="60"/>
        <end position="72"/>
    </location>
</feature>
<evidence type="ECO:0000256" key="1">
    <source>
        <dbReference type="SAM" id="MobiDB-lite"/>
    </source>
</evidence>
<proteinExistence type="predicted"/>
<keyword evidence="4" id="KW-1185">Reference proteome</keyword>
<dbReference type="RefSeq" id="WP_397558112.1">
    <property type="nucleotide sequence ID" value="NZ_JBIQWL010000011.1"/>
</dbReference>